<reference evidence="4 5" key="1">
    <citation type="submission" date="2019-11" db="EMBL/GenBank/DDBJ databases">
        <title>Pedobacter sp. HMF7056 Genome sequencing and assembly.</title>
        <authorList>
            <person name="Kang H."/>
            <person name="Kim H."/>
            <person name="Joh K."/>
        </authorList>
    </citation>
    <scope>NUCLEOTIDE SEQUENCE [LARGE SCALE GENOMIC DNA]</scope>
    <source>
        <strain evidence="4 5">HMF7056</strain>
    </source>
</reference>
<protein>
    <submittedName>
        <fullName evidence="4">DNA-binding protein</fullName>
    </submittedName>
</protein>
<proteinExistence type="predicted"/>
<dbReference type="AlphaFoldDB" id="A0A7K1XW72"/>
<evidence type="ECO:0000256" key="1">
    <source>
        <dbReference type="ARBA" id="ARBA00022729"/>
    </source>
</evidence>
<gene>
    <name evidence="4" type="ORF">GS398_08015</name>
</gene>
<evidence type="ECO:0000256" key="2">
    <source>
        <dbReference type="ARBA" id="ARBA00022801"/>
    </source>
</evidence>
<sequence length="1136" mass="125125">MKRKSWGTHKAFSKKGPGHFSRSLRKYLRPLREITALILPVFLTIPSYSQSSKPWTFWYWIQSGISKPGITADLEAMKAAGIAGAYLMPIKGAATPPLYTPSSDQLTPEWWEMVKFSLKEAKRLDLKIGMHLSDGFALAGGPWITPELSMQKIVSSSLTIAGGQQFNGQLAQPTTTEHYYRDIAVYAYPSPEGTGINTRTVPPVVSTSNGAEAGFLTLDQTKQSFRSDSTCWIQYAFDKPFTCRTLTVRTNGNNFQAQRLVVQVSDDGQAFRSAGRLVPPRAGWQDTDADFTYSMVPVTARYFRFVYDKTGTEPGSEDLDAAKWKPTLKLVALELSAAATIHQYEGKTGEIWRVSGRTSAAQVPDVLCIPKDKLVNLTAKLTADGRLNWTVPAGSWTILRIGHTSTGHRNDTGGAGKGLECDKFNPAAVTLQFNKWYGEALRQAGPALSKVLSAFHVDSWECGSQNWSDTFPAEFKKRRGYDLLPYLPVMTGIPVASADVSEKVLYDVRLTIAELVSDSFYKTLAQLAKAKGVAFSAECVAPTMTSDGLLHYKRVDLPMGEFWHNSPTHDKPNDMLDAISGAHIYGKNIIQAEGFTTVRMAWNEHPGMLKTLQDRNYALGVNKLVYHVFSHNPWTDRKPGMTLDGVGLYFQRDQTWWKPGKAWVDYAERCQAWLQQGKPVADIAVFTGEELPGRAVLPDRLVPLLPGIVGEARVESEARRLANKGEPMRQVPAGVTNTANMADAENWVNPLNGYAYDSVNPDALMTATVVNREVVLPSGAAYKILVIPGRQKMDPSNRMSLRIAGKLAELARLGAIIVIGEKPAGVTGLNGTDKQLDQVTANLWSDAGPKNVIKAPYKSKTFSDAGVARDVEVLDASGEYVSGIAWNHRISASKEIYFIANQQAEERILRFTFRVTAKTPVVYDPVTDIITALPDWRVENNRTAITLKLAANASLFVIFGPSNGAGSATGGKNWPEFKPVQSLTGTWQVKFDPASGGPKEPVTFNTLSDWTNSADTLIRYYSGTATYSKNFTVNVPESTMFVDLGRIANLAVVRLNGIYCGTLWTPPYRVDISKAVRKGDNQLTIEITNTWANRLIGDHRLPENRRITQTTAPFRLEGKPLQEAGLLGPVMLQTNQ</sequence>
<dbReference type="PANTHER" id="PTHR43817:SF1">
    <property type="entry name" value="HYDROLASE, FAMILY 43, PUTATIVE (AFU_ORTHOLOGUE AFUA_3G01660)-RELATED"/>
    <property type="match status" value="1"/>
</dbReference>
<keyword evidence="5" id="KW-1185">Reference proteome</keyword>
<keyword evidence="2" id="KW-0378">Hydrolase</keyword>
<dbReference type="InterPro" id="IPR008979">
    <property type="entry name" value="Galactose-bd-like_sf"/>
</dbReference>
<dbReference type="SUPFAM" id="SSF49785">
    <property type="entry name" value="Galactose-binding domain-like"/>
    <property type="match status" value="2"/>
</dbReference>
<comment type="caution">
    <text evidence="4">The sequence shown here is derived from an EMBL/GenBank/DDBJ whole genome shotgun (WGS) entry which is preliminary data.</text>
</comment>
<dbReference type="PANTHER" id="PTHR43817">
    <property type="entry name" value="GLYCOSYL HYDROLASE"/>
    <property type="match status" value="1"/>
</dbReference>
<name>A0A7K1XW72_9SPHI</name>
<feature type="region of interest" description="Disordered" evidence="3">
    <location>
        <begin position="1"/>
        <end position="20"/>
    </location>
</feature>
<keyword evidence="1" id="KW-0732">Signal</keyword>
<keyword evidence="4" id="KW-0238">DNA-binding</keyword>
<evidence type="ECO:0000313" key="5">
    <source>
        <dbReference type="Proteomes" id="UP000451233"/>
    </source>
</evidence>
<evidence type="ECO:0000256" key="3">
    <source>
        <dbReference type="SAM" id="MobiDB-lite"/>
    </source>
</evidence>
<accession>A0A7K1XW72</accession>
<dbReference type="Gene3D" id="2.60.120.260">
    <property type="entry name" value="Galactose-binding domain-like"/>
    <property type="match status" value="2"/>
</dbReference>
<evidence type="ECO:0000313" key="4">
    <source>
        <dbReference type="EMBL" id="MXV15243.1"/>
    </source>
</evidence>
<dbReference type="GO" id="GO:0003677">
    <property type="term" value="F:DNA binding"/>
    <property type="evidence" value="ECO:0007669"/>
    <property type="project" value="UniProtKB-KW"/>
</dbReference>
<dbReference type="NCBIfam" id="NF045579">
    <property type="entry name" value="rhamnoside_JR"/>
    <property type="match status" value="1"/>
</dbReference>
<organism evidence="4 5">
    <name type="scientific">Hufsiella ginkgonis</name>
    <dbReference type="NCBI Taxonomy" id="2695274"/>
    <lineage>
        <taxon>Bacteria</taxon>
        <taxon>Pseudomonadati</taxon>
        <taxon>Bacteroidota</taxon>
        <taxon>Sphingobacteriia</taxon>
        <taxon>Sphingobacteriales</taxon>
        <taxon>Sphingobacteriaceae</taxon>
        <taxon>Hufsiella</taxon>
    </lineage>
</organism>
<dbReference type="Proteomes" id="UP000451233">
    <property type="component" value="Unassembled WGS sequence"/>
</dbReference>
<dbReference type="EMBL" id="WVHS01000002">
    <property type="protein sequence ID" value="MXV15243.1"/>
    <property type="molecule type" value="Genomic_DNA"/>
</dbReference>
<dbReference type="Pfam" id="PF17132">
    <property type="entry name" value="Glyco_hydro_106"/>
    <property type="match status" value="2"/>
</dbReference>
<dbReference type="GO" id="GO:0016787">
    <property type="term" value="F:hydrolase activity"/>
    <property type="evidence" value="ECO:0007669"/>
    <property type="project" value="UniProtKB-KW"/>
</dbReference>